<reference evidence="3" key="1">
    <citation type="submission" date="2016-06" db="EMBL/GenBank/DDBJ databases">
        <title>Parallel loss of symbiosis genes in relatives of nitrogen-fixing non-legume Parasponia.</title>
        <authorList>
            <person name="Van Velzen R."/>
            <person name="Holmer R."/>
            <person name="Bu F."/>
            <person name="Rutten L."/>
            <person name="Van Zeijl A."/>
            <person name="Liu W."/>
            <person name="Santuari L."/>
            <person name="Cao Q."/>
            <person name="Sharma T."/>
            <person name="Shen D."/>
            <person name="Roswanjaya Y."/>
            <person name="Wardhani T."/>
            <person name="Kalhor M.S."/>
            <person name="Jansen J."/>
            <person name="Van den Hoogen J."/>
            <person name="Gungor B."/>
            <person name="Hartog M."/>
            <person name="Hontelez J."/>
            <person name="Verver J."/>
            <person name="Yang W.-C."/>
            <person name="Schijlen E."/>
            <person name="Repin R."/>
            <person name="Schilthuizen M."/>
            <person name="Schranz E."/>
            <person name="Heidstra R."/>
            <person name="Miyata K."/>
            <person name="Fedorova E."/>
            <person name="Kohlen W."/>
            <person name="Bisseling T."/>
            <person name="Smit S."/>
            <person name="Geurts R."/>
        </authorList>
    </citation>
    <scope>NUCLEOTIDE SEQUENCE [LARGE SCALE GENOMIC DNA]</scope>
    <source>
        <strain evidence="3">cv. WU1-14</strain>
    </source>
</reference>
<sequence>MMYLVAMKELTVRRIAVVGLYIKAIGISHYFPSFLFLQFRCLLLGSPLNHVDSLFLSSMFHRIDQPRHNNGVLRIPHLKRDAEEESGTATEAILEVVWIVSDETTESSPLLVPVNADLYILLLTIPALIP</sequence>
<evidence type="ECO:0000256" key="1">
    <source>
        <dbReference type="SAM" id="Phobius"/>
    </source>
</evidence>
<proteinExistence type="predicted"/>
<dbReference type="AlphaFoldDB" id="A0A2P5B551"/>
<protein>
    <submittedName>
        <fullName evidence="2">Uncharacterized protein</fullName>
    </submittedName>
</protein>
<organism evidence="2 3">
    <name type="scientific">Parasponia andersonii</name>
    <name type="common">Sponia andersonii</name>
    <dbReference type="NCBI Taxonomy" id="3476"/>
    <lineage>
        <taxon>Eukaryota</taxon>
        <taxon>Viridiplantae</taxon>
        <taxon>Streptophyta</taxon>
        <taxon>Embryophyta</taxon>
        <taxon>Tracheophyta</taxon>
        <taxon>Spermatophyta</taxon>
        <taxon>Magnoliopsida</taxon>
        <taxon>eudicotyledons</taxon>
        <taxon>Gunneridae</taxon>
        <taxon>Pentapetalae</taxon>
        <taxon>rosids</taxon>
        <taxon>fabids</taxon>
        <taxon>Rosales</taxon>
        <taxon>Cannabaceae</taxon>
        <taxon>Parasponia</taxon>
    </lineage>
</organism>
<gene>
    <name evidence="2" type="ORF">PanWU01x14_270330</name>
</gene>
<keyword evidence="1" id="KW-0812">Transmembrane</keyword>
<accession>A0A2P5B551</accession>
<keyword evidence="3" id="KW-1185">Reference proteome</keyword>
<dbReference type="EMBL" id="JXTB01000361">
    <property type="protein sequence ID" value="PON43906.1"/>
    <property type="molecule type" value="Genomic_DNA"/>
</dbReference>
<keyword evidence="1" id="KW-1133">Transmembrane helix</keyword>
<feature type="transmembrane region" description="Helical" evidence="1">
    <location>
        <begin position="12"/>
        <end position="31"/>
    </location>
</feature>
<keyword evidence="1" id="KW-0472">Membrane</keyword>
<dbReference type="Proteomes" id="UP000237105">
    <property type="component" value="Unassembled WGS sequence"/>
</dbReference>
<name>A0A2P5B551_PARAD</name>
<evidence type="ECO:0000313" key="2">
    <source>
        <dbReference type="EMBL" id="PON43906.1"/>
    </source>
</evidence>
<comment type="caution">
    <text evidence="2">The sequence shown here is derived from an EMBL/GenBank/DDBJ whole genome shotgun (WGS) entry which is preliminary data.</text>
</comment>
<evidence type="ECO:0000313" key="3">
    <source>
        <dbReference type="Proteomes" id="UP000237105"/>
    </source>
</evidence>